<dbReference type="InterPro" id="IPR007161">
    <property type="entry name" value="DUF364"/>
</dbReference>
<accession>D2RDZ3</accession>
<dbReference type="InterPro" id="IPR025251">
    <property type="entry name" value="DUF4213"/>
</dbReference>
<protein>
    <recommendedName>
        <fullName evidence="5">Heavy-metal chelation domain-containing protein</fullName>
    </recommendedName>
</protein>
<proteinExistence type="predicted"/>
<dbReference type="AlphaFoldDB" id="D2RDZ3"/>
<keyword evidence="4" id="KW-1185">Reference proteome</keyword>
<evidence type="ECO:0000313" key="4">
    <source>
        <dbReference type="Proteomes" id="UP000001901"/>
    </source>
</evidence>
<feature type="domain" description="DUF4213" evidence="2">
    <location>
        <begin position="8"/>
        <end position="82"/>
    </location>
</feature>
<dbReference type="EMBL" id="CP001857">
    <property type="protein sequence ID" value="ADB58337.1"/>
    <property type="molecule type" value="Genomic_DNA"/>
</dbReference>
<name>D2RDZ3_ARCPA</name>
<organism evidence="3 4">
    <name type="scientific">Archaeoglobus profundus (strain DSM 5631 / JCM 9629 / NBRC 100127 / Av18)</name>
    <dbReference type="NCBI Taxonomy" id="572546"/>
    <lineage>
        <taxon>Archaea</taxon>
        <taxon>Methanobacteriati</taxon>
        <taxon>Methanobacteriota</taxon>
        <taxon>Archaeoglobi</taxon>
        <taxon>Archaeoglobales</taxon>
        <taxon>Archaeoglobaceae</taxon>
        <taxon>Archaeoglobus</taxon>
    </lineage>
</organism>
<reference evidence="3 4" key="1">
    <citation type="journal article" date="2010" name="Stand. Genomic Sci.">
        <title>Complete genome sequence of Archaeoglobus profundus type strain (AV18).</title>
        <authorList>
            <person name="von Jan M."/>
            <person name="Lapidus A."/>
            <person name="Del Rio T.G."/>
            <person name="Copeland A."/>
            <person name="Tice H."/>
            <person name="Cheng J.F."/>
            <person name="Lucas S."/>
            <person name="Chen F."/>
            <person name="Nolan M."/>
            <person name="Goodwin L."/>
            <person name="Han C."/>
            <person name="Pitluck S."/>
            <person name="Liolios K."/>
            <person name="Ivanova N."/>
            <person name="Mavromatis K."/>
            <person name="Ovchinnikova G."/>
            <person name="Chertkov O."/>
            <person name="Pati A."/>
            <person name="Chen A."/>
            <person name="Palaniappan K."/>
            <person name="Land M."/>
            <person name="Hauser L."/>
            <person name="Chang Y.J."/>
            <person name="Jeffries C.D."/>
            <person name="Saunders E."/>
            <person name="Brettin T."/>
            <person name="Detter J.C."/>
            <person name="Chain P."/>
            <person name="Eichinger K."/>
            <person name="Huber H."/>
            <person name="Spring S."/>
            <person name="Rohde M."/>
            <person name="Goker M."/>
            <person name="Wirth R."/>
            <person name="Woyke T."/>
            <person name="Bristow J."/>
            <person name="Eisen J.A."/>
            <person name="Markowitz V."/>
            <person name="Hugenholtz P."/>
            <person name="Kyrpides N.C."/>
            <person name="Klenk H.P."/>
        </authorList>
    </citation>
    <scope>NUCLEOTIDE SEQUENCE [LARGE SCALE GENOMIC DNA]</scope>
    <source>
        <strain evidence="4">DSM 5631 / JCM 9629 / NBRC 100127 / Av18</strain>
    </source>
</reference>
<dbReference type="eggNOG" id="arCOG03216">
    <property type="taxonomic scope" value="Archaea"/>
</dbReference>
<dbReference type="SUPFAM" id="SSF159713">
    <property type="entry name" value="Dhaf3308-like"/>
    <property type="match status" value="1"/>
</dbReference>
<evidence type="ECO:0008006" key="5">
    <source>
        <dbReference type="Google" id="ProtNLM"/>
    </source>
</evidence>
<dbReference type="RefSeq" id="WP_012940673.1">
    <property type="nucleotide sequence ID" value="NC_013741.1"/>
</dbReference>
<dbReference type="Gene3D" id="3.40.50.11590">
    <property type="match status" value="1"/>
</dbReference>
<evidence type="ECO:0000259" key="2">
    <source>
        <dbReference type="Pfam" id="PF13938"/>
    </source>
</evidence>
<dbReference type="Proteomes" id="UP000001901">
    <property type="component" value="Chromosome"/>
</dbReference>
<dbReference type="GeneID" id="8739973"/>
<dbReference type="Pfam" id="PF13938">
    <property type="entry name" value="DUF4213"/>
    <property type="match status" value="1"/>
</dbReference>
<dbReference type="STRING" id="572546.Arcpr_1286"/>
<gene>
    <name evidence="3" type="ordered locus">Arcpr_1286</name>
</gene>
<dbReference type="PaxDb" id="572546-Arcpr_1286"/>
<evidence type="ECO:0000259" key="1">
    <source>
        <dbReference type="Pfam" id="PF04016"/>
    </source>
</evidence>
<sequence length="236" mass="26656">MCYELLTENFKIVDFSFALPYTYVLIEGKRGKSLGVAMSLVEDVVDYDVSFKEVSVEEFLKGLESFNIVERCLGFATLNAISQYHMREVENVNVFEEMAVEGVERVAVVGNIKPLVAKLRENFDVVVFERNPKLRCQALSDCFEYELLPKFDAVFVSGTALINGTLRLIIDRAENAMFKVLIGPTAQIHPKLAEGLTHLASMRVVDIDKALTGLKLGSWRIFESACEKYTIKVNYF</sequence>
<dbReference type="OrthoDB" id="40399at2157"/>
<dbReference type="HOGENOM" id="CLU_094096_0_0_2"/>
<dbReference type="KEGG" id="apo:Arcpr_1286"/>
<evidence type="ECO:0000313" key="3">
    <source>
        <dbReference type="EMBL" id="ADB58337.1"/>
    </source>
</evidence>
<dbReference type="Pfam" id="PF04016">
    <property type="entry name" value="DUF364"/>
    <property type="match status" value="1"/>
</dbReference>
<feature type="domain" description="Putative heavy-metal chelation" evidence="1">
    <location>
        <begin position="94"/>
        <end position="230"/>
    </location>
</feature>